<organism evidence="2 3">
    <name type="scientific">Shewanella surugensis</name>
    <dbReference type="NCBI Taxonomy" id="212020"/>
    <lineage>
        <taxon>Bacteria</taxon>
        <taxon>Pseudomonadati</taxon>
        <taxon>Pseudomonadota</taxon>
        <taxon>Gammaproteobacteria</taxon>
        <taxon>Alteromonadales</taxon>
        <taxon>Shewanellaceae</taxon>
        <taxon>Shewanella</taxon>
    </lineage>
</organism>
<keyword evidence="1" id="KW-0472">Membrane</keyword>
<feature type="transmembrane region" description="Helical" evidence="1">
    <location>
        <begin position="12"/>
        <end position="33"/>
    </location>
</feature>
<dbReference type="RefSeq" id="WP_248942008.1">
    <property type="nucleotide sequence ID" value="NZ_JAKIKS010000095.1"/>
</dbReference>
<name>A0ABT0LHG6_9GAMM</name>
<keyword evidence="1" id="KW-1133">Transmembrane helix</keyword>
<keyword evidence="1" id="KW-0812">Transmembrane</keyword>
<protein>
    <submittedName>
        <fullName evidence="2">Uncharacterized protein</fullName>
    </submittedName>
</protein>
<accession>A0ABT0LHG6</accession>
<reference evidence="2 3" key="1">
    <citation type="submission" date="2022-01" db="EMBL/GenBank/DDBJ databases">
        <title>Whole genome-based taxonomy of the Shewanellaceae.</title>
        <authorList>
            <person name="Martin-Rodriguez A.J."/>
        </authorList>
    </citation>
    <scope>NUCLEOTIDE SEQUENCE [LARGE SCALE GENOMIC DNA]</scope>
    <source>
        <strain evidence="2 3">DSM 17177</strain>
    </source>
</reference>
<evidence type="ECO:0000313" key="3">
    <source>
        <dbReference type="Proteomes" id="UP001203423"/>
    </source>
</evidence>
<comment type="caution">
    <text evidence="2">The sequence shown here is derived from an EMBL/GenBank/DDBJ whole genome shotgun (WGS) entry which is preliminary data.</text>
</comment>
<sequence>MVWLERATKWMMLCVGCAGVLIIYTGFFYFLLSSELENVIPWYALLSPWICIYFGLNHNQQAYVLKWFVRNR</sequence>
<gene>
    <name evidence="2" type="ORF">L2764_19385</name>
</gene>
<dbReference type="EMBL" id="JAKIKS010000095">
    <property type="protein sequence ID" value="MCL1126591.1"/>
    <property type="molecule type" value="Genomic_DNA"/>
</dbReference>
<keyword evidence="3" id="KW-1185">Reference proteome</keyword>
<dbReference type="Proteomes" id="UP001203423">
    <property type="component" value="Unassembled WGS sequence"/>
</dbReference>
<feature type="transmembrane region" description="Helical" evidence="1">
    <location>
        <begin position="39"/>
        <end position="56"/>
    </location>
</feature>
<evidence type="ECO:0000313" key="2">
    <source>
        <dbReference type="EMBL" id="MCL1126591.1"/>
    </source>
</evidence>
<evidence type="ECO:0000256" key="1">
    <source>
        <dbReference type="SAM" id="Phobius"/>
    </source>
</evidence>
<proteinExistence type="predicted"/>